<dbReference type="GO" id="GO:0022904">
    <property type="term" value="P:respiratory electron transport chain"/>
    <property type="evidence" value="ECO:0007669"/>
    <property type="project" value="TreeGrafter"/>
</dbReference>
<keyword evidence="11" id="KW-1185">Reference proteome</keyword>
<dbReference type="Pfam" id="PF00115">
    <property type="entry name" value="COX1"/>
    <property type="match status" value="1"/>
</dbReference>
<dbReference type="STRING" id="1409788.NC99_16030"/>
<dbReference type="PATRIC" id="fig|1409788.3.peg.1647"/>
<dbReference type="PRINTS" id="PR01165">
    <property type="entry name" value="CYCOXIDASEI"/>
</dbReference>
<protein>
    <submittedName>
        <fullName evidence="10">Cytochrome c oxidase subunit I</fullName>
        <ecNumber evidence="10">1.9.3.1</ecNumber>
    </submittedName>
</protein>
<evidence type="ECO:0000256" key="4">
    <source>
        <dbReference type="ARBA" id="ARBA00022989"/>
    </source>
</evidence>
<dbReference type="PANTHER" id="PTHR10422:SF18">
    <property type="entry name" value="CYTOCHROME C OXIDASE SUBUNIT 1"/>
    <property type="match status" value="1"/>
</dbReference>
<dbReference type="OrthoDB" id="9759913at2"/>
<reference evidence="11" key="1">
    <citation type="submission" date="2015-07" db="EMBL/GenBank/DDBJ databases">
        <title>Genome sequencing of Sunxiuqinia dokdonensis strain SK.</title>
        <authorList>
            <person name="Ahn S."/>
            <person name="Kim B.-C."/>
        </authorList>
    </citation>
    <scope>NUCLEOTIDE SEQUENCE [LARGE SCALE GENOMIC DNA]</scope>
    <source>
        <strain evidence="11">SK</strain>
    </source>
</reference>
<keyword evidence="6" id="KW-0479">Metal-binding</keyword>
<comment type="caution">
    <text evidence="10">The sequence shown here is derived from an EMBL/GenBank/DDBJ whole genome shotgun (WGS) entry which is preliminary data.</text>
</comment>
<keyword evidence="10" id="KW-0560">Oxidoreductase</keyword>
<evidence type="ECO:0000256" key="8">
    <source>
        <dbReference type="SAM" id="Phobius"/>
    </source>
</evidence>
<feature type="transmembrane region" description="Helical" evidence="8">
    <location>
        <begin position="284"/>
        <end position="305"/>
    </location>
</feature>
<keyword evidence="6" id="KW-0408">Iron</keyword>
<feature type="transmembrane region" description="Helical" evidence="8">
    <location>
        <begin position="159"/>
        <end position="184"/>
    </location>
</feature>
<evidence type="ECO:0000256" key="3">
    <source>
        <dbReference type="ARBA" id="ARBA00022692"/>
    </source>
</evidence>
<feature type="transmembrane region" description="Helical" evidence="8">
    <location>
        <begin position="119"/>
        <end position="139"/>
    </location>
</feature>
<feature type="transmembrane region" description="Helical" evidence="8">
    <location>
        <begin position="253"/>
        <end position="272"/>
    </location>
</feature>
<dbReference type="InterPro" id="IPR000883">
    <property type="entry name" value="Cyt_C_Oxase_1"/>
</dbReference>
<dbReference type="GO" id="GO:0016020">
    <property type="term" value="C:membrane"/>
    <property type="evidence" value="ECO:0007669"/>
    <property type="project" value="UniProtKB-SubCell"/>
</dbReference>
<feature type="transmembrane region" description="Helical" evidence="8">
    <location>
        <begin position="426"/>
        <end position="449"/>
    </location>
</feature>
<keyword evidence="3 6" id="KW-0812">Transmembrane</keyword>
<feature type="compositionally biased region" description="Basic and acidic residues" evidence="7">
    <location>
        <begin position="528"/>
        <end position="538"/>
    </location>
</feature>
<dbReference type="PROSITE" id="PS50855">
    <property type="entry name" value="COX1"/>
    <property type="match status" value="1"/>
</dbReference>
<name>A0A0L8VB45_9BACT</name>
<comment type="similarity">
    <text evidence="6">Belongs to the heme-copper respiratory oxidase family.</text>
</comment>
<dbReference type="InterPro" id="IPR023615">
    <property type="entry name" value="Cyt_c_Oxase_su1_BS"/>
</dbReference>
<feature type="transmembrane region" description="Helical" evidence="8">
    <location>
        <begin position="317"/>
        <end position="335"/>
    </location>
</feature>
<dbReference type="SUPFAM" id="SSF81442">
    <property type="entry name" value="Cytochrome c oxidase subunit I-like"/>
    <property type="match status" value="1"/>
</dbReference>
<feature type="transmembrane region" description="Helical" evidence="8">
    <location>
        <begin position="391"/>
        <end position="414"/>
    </location>
</feature>
<evidence type="ECO:0000256" key="5">
    <source>
        <dbReference type="ARBA" id="ARBA00023136"/>
    </source>
</evidence>
<keyword evidence="5 8" id="KW-0472">Membrane</keyword>
<organism evidence="10 11">
    <name type="scientific">Sunxiuqinia dokdonensis</name>
    <dbReference type="NCBI Taxonomy" id="1409788"/>
    <lineage>
        <taxon>Bacteria</taxon>
        <taxon>Pseudomonadati</taxon>
        <taxon>Bacteroidota</taxon>
        <taxon>Bacteroidia</taxon>
        <taxon>Marinilabiliales</taxon>
        <taxon>Prolixibacteraceae</taxon>
        <taxon>Sunxiuqinia</taxon>
    </lineage>
</organism>
<keyword evidence="6" id="KW-0813">Transport</keyword>
<keyword evidence="2 6" id="KW-0679">Respiratory chain</keyword>
<evidence type="ECO:0000313" key="11">
    <source>
        <dbReference type="Proteomes" id="UP000036958"/>
    </source>
</evidence>
<comment type="subcellular location">
    <subcellularLocation>
        <location evidence="1">Membrane</location>
        <topology evidence="1">Multi-pass membrane protein</topology>
    </subcellularLocation>
</comment>
<evidence type="ECO:0000259" key="9">
    <source>
        <dbReference type="PROSITE" id="PS50855"/>
    </source>
</evidence>
<dbReference type="Gene3D" id="1.20.210.10">
    <property type="entry name" value="Cytochrome c oxidase-like, subunit I domain"/>
    <property type="match status" value="1"/>
</dbReference>
<sequence>MQASSKIPTDVSYLEYEGKHKGLRAWIFSTDHKRIGLLYLYSMMTLFLVGVILGLAMRFELIAPGKTIMDAKDYNAVFTVHGVIMIFMIVIPGLPAVFGNFMLPIMIGAKDVAFPKLNLLSWWVYIAGAFLVITSVLFGDGSPDTGWTFYAPYSFKTGANMLPAIFGAFVLGFSSILTGLNFIVTMHRMRAPGMTWTKMPLFPWSLYGTAWIQLLATPIVGITLVLVALERIFGIGVFDPALGGDPILYQHLFWIYSHPAVYVMILPAMGAISEIIPTFSQKHIFGYKVLVVSTLAIAFIGYFVWGHHMFTSGMSGTAQYTFSILTFLVAIPSAIKVFNWISTMYKGSINVQTPFYWAASFIFVFMIGGLSGLVVGALATNVYLHDTAFVVAHFHFIVFGGVGFSFFGAIHYWFPKMFGRMYDATWANIGWLIFTIGFLALYSPMFYLGMQGMPRRYYDYLEEFHAANILSTLGSWVMTLGLIIVIINLFRSAKSGPIAVANPWNGKTLEWTVPSPPPVENFDEIPEYQEKDGPYEYQ</sequence>
<feature type="transmembrane region" description="Helical" evidence="8">
    <location>
        <begin position="355"/>
        <end position="379"/>
    </location>
</feature>
<keyword evidence="4 8" id="KW-1133">Transmembrane helix</keyword>
<dbReference type="EMBL" id="LGIA01000098">
    <property type="protein sequence ID" value="KOH45588.1"/>
    <property type="molecule type" value="Genomic_DNA"/>
</dbReference>
<keyword evidence="6" id="KW-0349">Heme</keyword>
<evidence type="ECO:0000256" key="1">
    <source>
        <dbReference type="ARBA" id="ARBA00004141"/>
    </source>
</evidence>
<dbReference type="GO" id="GO:0016491">
    <property type="term" value="F:oxidoreductase activity"/>
    <property type="evidence" value="ECO:0007669"/>
    <property type="project" value="UniProtKB-KW"/>
</dbReference>
<proteinExistence type="inferred from homology"/>
<feature type="transmembrane region" description="Helical" evidence="8">
    <location>
        <begin position="204"/>
        <end position="233"/>
    </location>
</feature>
<dbReference type="PROSITE" id="PS00077">
    <property type="entry name" value="COX1_CUB"/>
    <property type="match status" value="1"/>
</dbReference>
<feature type="transmembrane region" description="Helical" evidence="8">
    <location>
        <begin position="76"/>
        <end position="98"/>
    </location>
</feature>
<feature type="region of interest" description="Disordered" evidence="7">
    <location>
        <begin position="517"/>
        <end position="538"/>
    </location>
</feature>
<dbReference type="InterPro" id="IPR023616">
    <property type="entry name" value="Cyt_c_oxase-like_su1_dom"/>
</dbReference>
<dbReference type="InterPro" id="IPR036927">
    <property type="entry name" value="Cyt_c_oxase-like_su1_sf"/>
</dbReference>
<gene>
    <name evidence="10" type="ORF">NC99_16030</name>
</gene>
<dbReference type="Proteomes" id="UP000036958">
    <property type="component" value="Unassembled WGS sequence"/>
</dbReference>
<accession>A0A0L8VB45</accession>
<dbReference type="GO" id="GO:0004129">
    <property type="term" value="F:cytochrome-c oxidase activity"/>
    <property type="evidence" value="ECO:0007669"/>
    <property type="project" value="InterPro"/>
</dbReference>
<dbReference type="GO" id="GO:0009060">
    <property type="term" value="P:aerobic respiration"/>
    <property type="evidence" value="ECO:0007669"/>
    <property type="project" value="InterPro"/>
</dbReference>
<dbReference type="AlphaFoldDB" id="A0A0L8VB45"/>
<evidence type="ECO:0000256" key="2">
    <source>
        <dbReference type="ARBA" id="ARBA00022660"/>
    </source>
</evidence>
<evidence type="ECO:0000256" key="7">
    <source>
        <dbReference type="SAM" id="MobiDB-lite"/>
    </source>
</evidence>
<feature type="transmembrane region" description="Helical" evidence="8">
    <location>
        <begin position="469"/>
        <end position="490"/>
    </location>
</feature>
<keyword evidence="6" id="KW-0249">Electron transport</keyword>
<dbReference type="GO" id="GO:0015990">
    <property type="term" value="P:electron transport coupled proton transport"/>
    <property type="evidence" value="ECO:0007669"/>
    <property type="project" value="TreeGrafter"/>
</dbReference>
<dbReference type="PANTHER" id="PTHR10422">
    <property type="entry name" value="CYTOCHROME C OXIDASE SUBUNIT 1"/>
    <property type="match status" value="1"/>
</dbReference>
<feature type="transmembrane region" description="Helical" evidence="8">
    <location>
        <begin position="37"/>
        <end position="56"/>
    </location>
</feature>
<feature type="domain" description="Cytochrome oxidase subunit I profile" evidence="9">
    <location>
        <begin position="20"/>
        <end position="529"/>
    </location>
</feature>
<dbReference type="GO" id="GO:0020037">
    <property type="term" value="F:heme binding"/>
    <property type="evidence" value="ECO:0007669"/>
    <property type="project" value="InterPro"/>
</dbReference>
<evidence type="ECO:0000256" key="6">
    <source>
        <dbReference type="RuleBase" id="RU000370"/>
    </source>
</evidence>
<evidence type="ECO:0000313" key="10">
    <source>
        <dbReference type="EMBL" id="KOH45588.1"/>
    </source>
</evidence>
<dbReference type="RefSeq" id="WP_053181589.1">
    <property type="nucleotide sequence ID" value="NZ_LGIA01000098.1"/>
</dbReference>
<dbReference type="EC" id="1.9.3.1" evidence="10"/>